<dbReference type="Proteomes" id="UP000824321">
    <property type="component" value="Chromosome"/>
</dbReference>
<sequence>MAKRSHITVVEGEETSPEAPETAETLEQEQTEEVEYEDAEWFEEEAVLPKRRWIVPTLALLAIAGWTGFFLWANRAEMLAGATAQQGIAWTTSWAIPVLLIVGLWMLATRNSAREAKRFGEIAYSLSEESRRLEERLVVVNRELSLAREFLGSQTRDLEYLGRSATERISENADRLQGLIRDNGEQVDAIATVSQTALENMGKLRDDLPVIASSAKDVTNRIGAVGRTAQEQLDALVEGFATLEEHGSQSERRIADVRTSVDDAMTAFGEQAKELEAIAEQRFAALRAESEEFRNELNGHEIEALAALNARSISLRSEIAEVHKQASADEELALSTMRERIGSLRDEAMAIARSVREGEDAAMGAWSNQIENMRARLAEAVSEIKEIDEAAIEAANAKLRALSEEAARVDQRIAERNKAFENETRERTRSLAAAQDEIAGQLEEKFTLLDAAIAERREAQLAQIAALTQEGEALTERVSALGETFSNIAAHGYEAREAVAGGIDALDAQLRDSREALEGTDRDIARLTDASVRLLELIQASAKHSSDELPVAMEASENRLAEIERRAGEVQNLLGQARATGDTLTESMAAIERRTREAMDGFDAFQANFGETATAQIDSVERLRAGLAALSNESNELAAHVQGELREAIATLENRARAALSSIEEEQAHRIGQISTKVGQQSVEAIDKALADKTQSTLADLEAARERSEEAARAMTQQLRDQLGRLNELTTNLESRIAQAREKATDTVDGDFARRVALITESLNSNAIDIAKALSSEVTDTAWASYLRGDRGIFTRRAVRLIDNSEAREIAELYDADSDFREHVNRYIHDFEAMLRTLLSTRDGNAVSVTLLSSDMGKLYVVLAQALERLRQ</sequence>
<dbReference type="Gene3D" id="1.10.287.1490">
    <property type="match status" value="1"/>
</dbReference>
<feature type="region of interest" description="Disordered" evidence="2">
    <location>
        <begin position="1"/>
        <end position="31"/>
    </location>
</feature>
<keyword evidence="5" id="KW-1185">Reference proteome</keyword>
<evidence type="ECO:0000256" key="3">
    <source>
        <dbReference type="SAM" id="Phobius"/>
    </source>
</evidence>
<keyword evidence="3" id="KW-0472">Membrane</keyword>
<gene>
    <name evidence="4" type="ORF">K3136_01155</name>
</gene>
<name>A0ABX9A265_9SPHN</name>
<dbReference type="RefSeq" id="WP_221431105.1">
    <property type="nucleotide sequence ID" value="NZ_CP081294.1"/>
</dbReference>
<feature type="coiled-coil region" evidence="1">
    <location>
        <begin position="276"/>
        <end position="303"/>
    </location>
</feature>
<accession>A0ABX9A265</accession>
<reference evidence="4 5" key="1">
    <citation type="submission" date="2021-08" db="EMBL/GenBank/DDBJ databases">
        <title>Comparative Genomics Analysis of the Genus Qipengyuania Reveals Extensive Genetic Diversity and Metabolic Versatility, Including the Description of Fifteen Novel Species.</title>
        <authorList>
            <person name="Liu Y."/>
        </authorList>
    </citation>
    <scope>NUCLEOTIDE SEQUENCE [LARGE SCALE GENOMIC DNA]</scope>
    <source>
        <strain evidence="4 5">1NDH1</strain>
    </source>
</reference>
<dbReference type="EMBL" id="CP081294">
    <property type="protein sequence ID" value="QZD95366.1"/>
    <property type="molecule type" value="Genomic_DNA"/>
</dbReference>
<organism evidence="4 5">
    <name type="scientific">Qipengyuania gelatinilytica</name>
    <dbReference type="NCBI Taxonomy" id="2867231"/>
    <lineage>
        <taxon>Bacteria</taxon>
        <taxon>Pseudomonadati</taxon>
        <taxon>Pseudomonadota</taxon>
        <taxon>Alphaproteobacteria</taxon>
        <taxon>Sphingomonadales</taxon>
        <taxon>Erythrobacteraceae</taxon>
        <taxon>Qipengyuania</taxon>
    </lineage>
</organism>
<feature type="coiled-coil region" evidence="1">
    <location>
        <begin position="553"/>
        <end position="580"/>
    </location>
</feature>
<keyword evidence="3" id="KW-1133">Transmembrane helix</keyword>
<feature type="transmembrane region" description="Helical" evidence="3">
    <location>
        <begin position="88"/>
        <end position="108"/>
    </location>
</feature>
<keyword evidence="1" id="KW-0175">Coiled coil</keyword>
<evidence type="ECO:0000313" key="4">
    <source>
        <dbReference type="EMBL" id="QZD95366.1"/>
    </source>
</evidence>
<proteinExistence type="predicted"/>
<feature type="coiled-coil region" evidence="1">
    <location>
        <begin position="363"/>
        <end position="419"/>
    </location>
</feature>
<feature type="coiled-coil region" evidence="1">
    <location>
        <begin position="649"/>
        <end position="743"/>
    </location>
</feature>
<evidence type="ECO:0000256" key="1">
    <source>
        <dbReference type="SAM" id="Coils"/>
    </source>
</evidence>
<protein>
    <submittedName>
        <fullName evidence="4">ATPase</fullName>
    </submittedName>
</protein>
<evidence type="ECO:0000313" key="5">
    <source>
        <dbReference type="Proteomes" id="UP000824321"/>
    </source>
</evidence>
<evidence type="ECO:0000256" key="2">
    <source>
        <dbReference type="SAM" id="MobiDB-lite"/>
    </source>
</evidence>
<keyword evidence="3" id="KW-0812">Transmembrane</keyword>
<feature type="transmembrane region" description="Helical" evidence="3">
    <location>
        <begin position="53"/>
        <end position="73"/>
    </location>
</feature>